<keyword evidence="3" id="KW-0804">Transcription</keyword>
<evidence type="ECO:0000256" key="1">
    <source>
        <dbReference type="ARBA" id="ARBA00023015"/>
    </source>
</evidence>
<feature type="domain" description="HTH gntR-type" evidence="5">
    <location>
        <begin position="27"/>
        <end position="94"/>
    </location>
</feature>
<dbReference type="SUPFAM" id="SSF46785">
    <property type="entry name" value="Winged helix' DNA-binding domain"/>
    <property type="match status" value="1"/>
</dbReference>
<reference evidence="6 7" key="1">
    <citation type="submission" date="2020-06" db="EMBL/GenBank/DDBJ databases">
        <title>Genome sequence of Rhizobium sp strain ADMK78.</title>
        <authorList>
            <person name="Rahi P."/>
        </authorList>
    </citation>
    <scope>NUCLEOTIDE SEQUENCE [LARGE SCALE GENOMIC DNA]</scope>
    <source>
        <strain evidence="6 7">ADMK78</strain>
        <plasmid evidence="6 7">pPRADMK78_01</plasmid>
    </source>
</reference>
<feature type="region of interest" description="Disordered" evidence="4">
    <location>
        <begin position="1"/>
        <end position="27"/>
    </location>
</feature>
<evidence type="ECO:0000256" key="2">
    <source>
        <dbReference type="ARBA" id="ARBA00023125"/>
    </source>
</evidence>
<dbReference type="Proteomes" id="UP000308530">
    <property type="component" value="Plasmid pPRADMK78_01"/>
</dbReference>
<dbReference type="PRINTS" id="PR00035">
    <property type="entry name" value="HTHGNTR"/>
</dbReference>
<dbReference type="PROSITE" id="PS50949">
    <property type="entry name" value="HTH_GNTR"/>
    <property type="match status" value="1"/>
</dbReference>
<keyword evidence="1" id="KW-0805">Transcription regulation</keyword>
<dbReference type="SMART" id="SM00895">
    <property type="entry name" value="FCD"/>
    <property type="match status" value="1"/>
</dbReference>
<dbReference type="SUPFAM" id="SSF48008">
    <property type="entry name" value="GntR ligand-binding domain-like"/>
    <property type="match status" value="1"/>
</dbReference>
<dbReference type="InterPro" id="IPR008920">
    <property type="entry name" value="TF_FadR/GntR_C"/>
</dbReference>
<protein>
    <submittedName>
        <fullName evidence="6">GntR family transcriptional regulator</fullName>
    </submittedName>
</protein>
<dbReference type="PANTHER" id="PTHR43537">
    <property type="entry name" value="TRANSCRIPTIONAL REGULATOR, GNTR FAMILY"/>
    <property type="match status" value="1"/>
</dbReference>
<dbReference type="InterPro" id="IPR011711">
    <property type="entry name" value="GntR_C"/>
</dbReference>
<dbReference type="Gene3D" id="1.10.10.10">
    <property type="entry name" value="Winged helix-like DNA-binding domain superfamily/Winged helix DNA-binding domain"/>
    <property type="match status" value="1"/>
</dbReference>
<dbReference type="CDD" id="cd07377">
    <property type="entry name" value="WHTH_GntR"/>
    <property type="match status" value="1"/>
</dbReference>
<gene>
    <name evidence="6" type="ORF">FE840_018085</name>
</gene>
<keyword evidence="2" id="KW-0238">DNA-binding</keyword>
<evidence type="ECO:0000256" key="4">
    <source>
        <dbReference type="SAM" id="MobiDB-lite"/>
    </source>
</evidence>
<accession>A0ABX6QSN8</accession>
<proteinExistence type="predicted"/>
<keyword evidence="6" id="KW-0614">Plasmid</keyword>
<dbReference type="EMBL" id="CP058351">
    <property type="protein sequence ID" value="QLF71568.1"/>
    <property type="molecule type" value="Genomic_DNA"/>
</dbReference>
<keyword evidence="7" id="KW-1185">Reference proteome</keyword>
<dbReference type="Gene3D" id="1.20.120.530">
    <property type="entry name" value="GntR ligand-binding domain-like"/>
    <property type="match status" value="1"/>
</dbReference>
<sequence length="245" mass="27579">MTGDKVGQRVRRAPALAPDRSARSTAPRAASRIYDALHSDIVHMRLRPKTPLIEKELCERFAVSRTPVREALLRLSDEGLVDIFPQSGTYVARIPRRALYEAILIRRALEATSLTLAMVASTPSDLMRLADNLDRLKAAARTGDIEAFHLIDTAFHRSIAEIAGYPGIWNVVQQVKSQIDRYRTLTLPRDGRLDLVVEEHQAILDAMKQSDCKAAVEAMDRHIGRLLQEVENHRDLDPELFIVET</sequence>
<dbReference type="SMART" id="SM00345">
    <property type="entry name" value="HTH_GNTR"/>
    <property type="match status" value="1"/>
</dbReference>
<name>A0ABX6QSN8_9HYPH</name>
<geneLocation type="plasmid" evidence="6 7">
    <name>pPRADMK78_01</name>
</geneLocation>
<dbReference type="RefSeq" id="WP_138287450.1">
    <property type="nucleotide sequence ID" value="NZ_CP058351.1"/>
</dbReference>
<dbReference type="InterPro" id="IPR036388">
    <property type="entry name" value="WH-like_DNA-bd_sf"/>
</dbReference>
<evidence type="ECO:0000313" key="7">
    <source>
        <dbReference type="Proteomes" id="UP000308530"/>
    </source>
</evidence>
<dbReference type="Pfam" id="PF07729">
    <property type="entry name" value="FCD"/>
    <property type="match status" value="1"/>
</dbReference>
<dbReference type="Pfam" id="PF00392">
    <property type="entry name" value="GntR"/>
    <property type="match status" value="1"/>
</dbReference>
<dbReference type="PANTHER" id="PTHR43537:SF5">
    <property type="entry name" value="UXU OPERON TRANSCRIPTIONAL REGULATOR"/>
    <property type="match status" value="1"/>
</dbReference>
<evidence type="ECO:0000313" key="6">
    <source>
        <dbReference type="EMBL" id="QLF71568.1"/>
    </source>
</evidence>
<evidence type="ECO:0000256" key="3">
    <source>
        <dbReference type="ARBA" id="ARBA00023163"/>
    </source>
</evidence>
<evidence type="ECO:0000259" key="5">
    <source>
        <dbReference type="PROSITE" id="PS50949"/>
    </source>
</evidence>
<dbReference type="InterPro" id="IPR036390">
    <property type="entry name" value="WH_DNA-bd_sf"/>
</dbReference>
<organism evidence="6 7">
    <name type="scientific">Peteryoungia desertarenae</name>
    <dbReference type="NCBI Taxonomy" id="1813451"/>
    <lineage>
        <taxon>Bacteria</taxon>
        <taxon>Pseudomonadati</taxon>
        <taxon>Pseudomonadota</taxon>
        <taxon>Alphaproteobacteria</taxon>
        <taxon>Hyphomicrobiales</taxon>
        <taxon>Rhizobiaceae</taxon>
        <taxon>Peteryoungia</taxon>
    </lineage>
</organism>
<dbReference type="InterPro" id="IPR000524">
    <property type="entry name" value="Tscrpt_reg_HTH_GntR"/>
</dbReference>